<reference evidence="1 2" key="1">
    <citation type="submission" date="2020-08" db="EMBL/GenBank/DDBJ databases">
        <authorList>
            <person name="Koutsovoulos G."/>
            <person name="Danchin GJ E."/>
        </authorList>
    </citation>
    <scope>NUCLEOTIDE SEQUENCE [LARGE SCALE GENOMIC DNA]</scope>
</reference>
<proteinExistence type="predicted"/>
<dbReference type="Proteomes" id="UP000580250">
    <property type="component" value="Unassembled WGS sequence"/>
</dbReference>
<gene>
    <name evidence="1" type="ORF">MENT_LOCUS37794</name>
</gene>
<comment type="caution">
    <text evidence="1">The sequence shown here is derived from an EMBL/GenBank/DDBJ whole genome shotgun (WGS) entry which is preliminary data.</text>
</comment>
<accession>A0A6V7WEF2</accession>
<sequence>MMEGSRLLTRVYTTQLMIKTRTNPGMIVKMTMTEIKKSRGQLLNFQLCRKDVAK</sequence>
<protein>
    <submittedName>
        <fullName evidence="1">Uncharacterized protein</fullName>
    </submittedName>
</protein>
<dbReference type="EMBL" id="CAJEWN010000542">
    <property type="protein sequence ID" value="CAD2185374.1"/>
    <property type="molecule type" value="Genomic_DNA"/>
</dbReference>
<evidence type="ECO:0000313" key="2">
    <source>
        <dbReference type="Proteomes" id="UP000580250"/>
    </source>
</evidence>
<evidence type="ECO:0000313" key="1">
    <source>
        <dbReference type="EMBL" id="CAD2185374.1"/>
    </source>
</evidence>
<name>A0A6V7WEF2_MELEN</name>
<dbReference type="AlphaFoldDB" id="A0A6V7WEF2"/>
<organism evidence="1 2">
    <name type="scientific">Meloidogyne enterolobii</name>
    <name type="common">Root-knot nematode worm</name>
    <name type="synonym">Meloidogyne mayaguensis</name>
    <dbReference type="NCBI Taxonomy" id="390850"/>
    <lineage>
        <taxon>Eukaryota</taxon>
        <taxon>Metazoa</taxon>
        <taxon>Ecdysozoa</taxon>
        <taxon>Nematoda</taxon>
        <taxon>Chromadorea</taxon>
        <taxon>Rhabditida</taxon>
        <taxon>Tylenchina</taxon>
        <taxon>Tylenchomorpha</taxon>
        <taxon>Tylenchoidea</taxon>
        <taxon>Meloidogynidae</taxon>
        <taxon>Meloidogyninae</taxon>
        <taxon>Meloidogyne</taxon>
    </lineage>
</organism>